<dbReference type="Proteomes" id="UP000005095">
    <property type="component" value="Chromosome"/>
</dbReference>
<accession>J0S0P8</accession>
<evidence type="ECO:0000313" key="2">
    <source>
        <dbReference type="Proteomes" id="UP000005095"/>
    </source>
</evidence>
<dbReference type="AlphaFoldDB" id="J0S0P8"/>
<gene>
    <name evidence="1" type="ORF">Metli_1470</name>
</gene>
<dbReference type="EMBL" id="CM001555">
    <property type="protein sequence ID" value="EJG07421.1"/>
    <property type="molecule type" value="Genomic_DNA"/>
</dbReference>
<proteinExistence type="predicted"/>
<organism evidence="1 2">
    <name type="scientific">Methanofollis liminatans DSM 4140</name>
    <dbReference type="NCBI Taxonomy" id="28892"/>
    <lineage>
        <taxon>Archaea</taxon>
        <taxon>Methanobacteriati</taxon>
        <taxon>Methanobacteriota</taxon>
        <taxon>Stenosarchaea group</taxon>
        <taxon>Methanomicrobia</taxon>
        <taxon>Methanomicrobiales</taxon>
        <taxon>Methanomicrobiaceae</taxon>
        <taxon>Methanofollis</taxon>
    </lineage>
</organism>
<protein>
    <submittedName>
        <fullName evidence="1">Uncharacterized protein</fullName>
    </submittedName>
</protein>
<evidence type="ECO:0000313" key="1">
    <source>
        <dbReference type="EMBL" id="EJG07421.1"/>
    </source>
</evidence>
<reference evidence="1 2" key="1">
    <citation type="submission" date="2011-08" db="EMBL/GenBank/DDBJ databases">
        <title>The complete genome of Methanofollis liminatans DSM 4140.</title>
        <authorList>
            <consortium name="US DOE Joint Genome Institute (JGI-PGF)"/>
            <person name="Lucas S."/>
            <person name="Han J."/>
            <person name="Lapidus A."/>
            <person name="Bruce D."/>
            <person name="Goodwin L."/>
            <person name="Pitluck S."/>
            <person name="Peters L."/>
            <person name="Kyrpides N."/>
            <person name="Mavromatis K."/>
            <person name="Ivanova N."/>
            <person name="Mikhailova N."/>
            <person name="Lu M."/>
            <person name="Detter J.C."/>
            <person name="Tapia R."/>
            <person name="Han C."/>
            <person name="Land M."/>
            <person name="Hauser L."/>
            <person name="Markowitz V."/>
            <person name="Cheng J.-F."/>
            <person name="Hugenholtz P."/>
            <person name="Woyke T."/>
            <person name="Wu D."/>
            <person name="Spring S."/>
            <person name="Schuler E."/>
            <person name="Brambilla E."/>
            <person name="Klenk H.-P."/>
            <person name="Eisen J.A."/>
        </authorList>
    </citation>
    <scope>NUCLEOTIDE SEQUENCE [LARGE SCALE GENOMIC DNA]</scope>
    <source>
        <strain evidence="1 2">DSM 4140</strain>
    </source>
</reference>
<keyword evidence="2" id="KW-1185">Reference proteome</keyword>
<dbReference type="STRING" id="28892.Metli_1470"/>
<name>J0S0P8_9EURY</name>
<dbReference type="HOGENOM" id="CLU_2550287_0_0_2"/>
<sequence length="82" mass="9010">MAAAEEEDIRFFQELMRLWACTFGNSHCIGNGRFAKNRHPPGRGRTVASPGSATIGEVAEGGVRGIAPASPHAIFREKRFRR</sequence>